<evidence type="ECO:0000313" key="2">
    <source>
        <dbReference type="EMBL" id="OGG17341.1"/>
    </source>
</evidence>
<reference evidence="2 3" key="1">
    <citation type="journal article" date="2016" name="Nat. Commun.">
        <title>Thousands of microbial genomes shed light on interconnected biogeochemical processes in an aquifer system.</title>
        <authorList>
            <person name="Anantharaman K."/>
            <person name="Brown C.T."/>
            <person name="Hug L.A."/>
            <person name="Sharon I."/>
            <person name="Castelle C.J."/>
            <person name="Probst A.J."/>
            <person name="Thomas B.C."/>
            <person name="Singh A."/>
            <person name="Wilkins M.J."/>
            <person name="Karaoz U."/>
            <person name="Brodie E.L."/>
            <person name="Williams K.H."/>
            <person name="Hubbard S.S."/>
            <person name="Banfield J.F."/>
        </authorList>
    </citation>
    <scope>NUCLEOTIDE SEQUENCE [LARGE SCALE GENOMIC DNA]</scope>
</reference>
<comment type="caution">
    <text evidence="2">The sequence shown here is derived from an EMBL/GenBank/DDBJ whole genome shotgun (WGS) entry which is preliminary data.</text>
</comment>
<feature type="domain" description="Putative phage metallopeptidase" evidence="1">
    <location>
        <begin position="2"/>
        <end position="102"/>
    </location>
</feature>
<evidence type="ECO:0000313" key="3">
    <source>
        <dbReference type="Proteomes" id="UP000176253"/>
    </source>
</evidence>
<gene>
    <name evidence="2" type="ORF">A3D78_01625</name>
</gene>
<dbReference type="Proteomes" id="UP000176253">
    <property type="component" value="Unassembled WGS sequence"/>
</dbReference>
<name>A0A1F5ZY20_9BACT</name>
<organism evidence="2 3">
    <name type="scientific">Candidatus Gottesmanbacteria bacterium RIFCSPHIGHO2_02_FULL_39_14</name>
    <dbReference type="NCBI Taxonomy" id="1798383"/>
    <lineage>
        <taxon>Bacteria</taxon>
        <taxon>Candidatus Gottesmaniibacteriota</taxon>
    </lineage>
</organism>
<dbReference type="Pfam" id="PF18894">
    <property type="entry name" value="PhageMetallopep"/>
    <property type="match status" value="1"/>
</dbReference>
<sequence length="124" mass="14908">MEFKKALDINREIKKIVNKLGFNHINYRRLVCFRSQGSSSRATARIWSFPRIWQLALNLPSYYIIEVISERYDKLSYERQQKVLIHELLHIPRNFSGSLLPHKTKSQRIDSRRIEALYQKLFED</sequence>
<accession>A0A1F5ZY20</accession>
<evidence type="ECO:0000259" key="1">
    <source>
        <dbReference type="Pfam" id="PF18894"/>
    </source>
</evidence>
<proteinExistence type="predicted"/>
<protein>
    <recommendedName>
        <fullName evidence="1">Putative phage metallopeptidase domain-containing protein</fullName>
    </recommendedName>
</protein>
<dbReference type="InterPro" id="IPR043998">
    <property type="entry name" value="Put_Metallopep"/>
</dbReference>
<dbReference type="AlphaFoldDB" id="A0A1F5ZY20"/>
<dbReference type="STRING" id="1798383.A3D78_01625"/>
<dbReference type="EMBL" id="MFJM01000039">
    <property type="protein sequence ID" value="OGG17341.1"/>
    <property type="molecule type" value="Genomic_DNA"/>
</dbReference>